<dbReference type="Pfam" id="PF01358">
    <property type="entry name" value="PARP_regulatory"/>
    <property type="match status" value="1"/>
</dbReference>
<proteinExistence type="predicted"/>
<comment type="subunit">
    <text evidence="12">Interacts with poly(A) polymerase catalytic subunit OPG063. Interacts with OPG109 and OPG123; these interactions might help linking transcription to capping and polyadenylation.</text>
</comment>
<evidence type="ECO:0000256" key="11">
    <source>
        <dbReference type="ARBA" id="ARBA00034661"/>
    </source>
</evidence>
<reference evidence="14" key="1">
    <citation type="submission" date="2018-10" db="EMBL/GenBank/DDBJ databases">
        <title>Hidden diversity of soil giant viruses.</title>
        <authorList>
            <person name="Schulz F."/>
            <person name="Alteio L."/>
            <person name="Goudeau D."/>
            <person name="Ryan E.M."/>
            <person name="Malmstrom R.R."/>
            <person name="Blanchard J."/>
            <person name="Woyke T."/>
        </authorList>
    </citation>
    <scope>NUCLEOTIDE SEQUENCE</scope>
    <source>
        <strain evidence="14">HYV1</strain>
    </source>
</reference>
<evidence type="ECO:0000256" key="7">
    <source>
        <dbReference type="ARBA" id="ARBA00022768"/>
    </source>
</evidence>
<dbReference type="GO" id="GO:0006370">
    <property type="term" value="P:7-methylguanosine mRNA capping"/>
    <property type="evidence" value="ECO:0007669"/>
    <property type="project" value="UniProtKB-KW"/>
</dbReference>
<name>A0A3G5A637_9VIRU</name>
<organism evidence="14">
    <name type="scientific">Hyperionvirus sp</name>
    <dbReference type="NCBI Taxonomy" id="2487770"/>
    <lineage>
        <taxon>Viruses</taxon>
        <taxon>Varidnaviria</taxon>
        <taxon>Bamfordvirae</taxon>
        <taxon>Nucleocytoviricota</taxon>
        <taxon>Megaviricetes</taxon>
        <taxon>Imitervirales</taxon>
        <taxon>Mimiviridae</taxon>
        <taxon>Klosneuvirinae</taxon>
    </lineage>
</organism>
<dbReference type="EC" id="2.1.1.57" evidence="2"/>
<dbReference type="InterPro" id="IPR025804">
    <property type="entry name" value="Pox/kineto_cap_MeTfrase"/>
</dbReference>
<comment type="subcellular location">
    <subcellularLocation>
        <location evidence="1">Virion</location>
    </subcellularLocation>
</comment>
<evidence type="ECO:0000256" key="9">
    <source>
        <dbReference type="ARBA" id="ARBA00022917"/>
    </source>
</evidence>
<evidence type="ECO:0000256" key="6">
    <source>
        <dbReference type="ARBA" id="ARBA00022691"/>
    </source>
</evidence>
<sequence>MIKTFDIRETNIWKKYFPDSVLINREGDNHILELMNDNDRMQTQPLEGEQVINIIRKFIEPSESVIVDGRARCGTDTFNFISVFKKTIAVDRDNKCLEKNAEVYSNRREDSLEIRNDLLEVINKEEFDILYYEYSGEDKDKGMLDVINKDTPDKYIILKIPYDYDASEIVEQLEKSSYDKSRVYKIWQYRYFVEESGKMYGVANKKIAFQLIVRDPHNLGGGADYYSRGKYKSKYHGAKNKSIACQVRMNLSTYLAKGLVNKEEYQKILGEVKRKEFPVFVEVSDIKYRLKYVKKAINFQTNLHLGQRKLFLNELQFLTGLFDKHDQAALVVYAGAAPSNHIYRLHHYFPKIKFILIDPAPFNIFFKNGSINHLNTSNGSVVYLKTNAGDNGPMRAVPYVNFYDSEEDTVGNTPAKHSLFNNNMLNFIHKSSYEFFIVQDYYTVDLSIFFKKVGELAELPIYFWSDIRTNILGRESPSDIDILWNSAQQYTWIKAIEPKASMTKFRCTYFQDRLTYKTMPNLNEYLKSLTDNSFDLAKAAGIDFISNYMDETMIFLDGAANIQPWGPINTTETRIVNEDHFKLKKYICDDIEEKYFYYNNIDRTMVKHHNPYADKNVGFDHCNDCSLEGKIWNDYLTKYSDKSSVIDNVRQLINILGKPLKQNGHGYLFDFYNDEWYSNLYREYCSKN</sequence>
<evidence type="ECO:0000256" key="1">
    <source>
        <dbReference type="ARBA" id="ARBA00004328"/>
    </source>
</evidence>
<keyword evidence="4" id="KW-0489">Methyltransferase</keyword>
<dbReference type="InterPro" id="IPR029063">
    <property type="entry name" value="SAM-dependent_MTases_sf"/>
</dbReference>
<keyword evidence="8" id="KW-0946">Virion</keyword>
<dbReference type="GO" id="GO:0004483">
    <property type="term" value="F:methyltransferase cap1 activity"/>
    <property type="evidence" value="ECO:0007669"/>
    <property type="project" value="UniProtKB-EC"/>
</dbReference>
<dbReference type="Gene3D" id="3.40.50.150">
    <property type="entry name" value="Vaccinia Virus protein VP39"/>
    <property type="match status" value="2"/>
</dbReference>
<comment type="function">
    <text evidence="11">Displays methyltransferase, positive regulation of the poly(A) polymerase and transcription elongation activities. Involved in the modification of both mRNA ends and in intermediate and late gene positive transcription elongation. At the mRNAs 5' end, methylates the ribose 2' OH group of the first transcribed nucleotide, thereby producing a 2'-O-methylpurine cap. At the 3' end, functions as a processivity factor which stimulates the activity of the viral poly(A) polymerase OPG063 that creates mRNA's poly(A) tail. In the presence of OPG102, OPG063 does not dissociate from the RNA allowing tail elongation to around 250 adenylates.</text>
</comment>
<evidence type="ECO:0000256" key="10">
    <source>
        <dbReference type="ARBA" id="ARBA00023042"/>
    </source>
</evidence>
<keyword evidence="6" id="KW-0949">S-adenosyl-L-methionine</keyword>
<keyword evidence="4" id="KW-0808">Transferase</keyword>
<dbReference type="GO" id="GO:0044423">
    <property type="term" value="C:virion component"/>
    <property type="evidence" value="ECO:0007669"/>
    <property type="project" value="UniProtKB-KW"/>
</dbReference>
<evidence type="ECO:0000256" key="3">
    <source>
        <dbReference type="ARBA" id="ARBA00015701"/>
    </source>
</evidence>
<dbReference type="EMBL" id="MK072384">
    <property type="protein sequence ID" value="AYV82697.1"/>
    <property type="molecule type" value="Genomic_DNA"/>
</dbReference>
<gene>
    <name evidence="14" type="ORF">Hyperionvirus2_65</name>
</gene>
<evidence type="ECO:0000256" key="8">
    <source>
        <dbReference type="ARBA" id="ARBA00022844"/>
    </source>
</evidence>
<keyword evidence="7" id="KW-0251">Elongation factor</keyword>
<accession>A0A3G5A637</accession>
<evidence type="ECO:0000256" key="12">
    <source>
        <dbReference type="ARBA" id="ARBA00046511"/>
    </source>
</evidence>
<dbReference type="InterPro" id="IPR000176">
    <property type="entry name" value="mRNA_MeTrfase-like"/>
</dbReference>
<evidence type="ECO:0000256" key="5">
    <source>
        <dbReference type="ARBA" id="ARBA00022664"/>
    </source>
</evidence>
<evidence type="ECO:0000256" key="2">
    <source>
        <dbReference type="ARBA" id="ARBA00011923"/>
    </source>
</evidence>
<keyword evidence="5" id="KW-0507">mRNA processing</keyword>
<dbReference type="SUPFAM" id="SSF53335">
    <property type="entry name" value="S-adenosyl-L-methionine-dependent methyltransferases"/>
    <property type="match status" value="1"/>
</dbReference>
<evidence type="ECO:0000256" key="13">
    <source>
        <dbReference type="ARBA" id="ARBA00049042"/>
    </source>
</evidence>
<dbReference type="GO" id="GO:0032259">
    <property type="term" value="P:methylation"/>
    <property type="evidence" value="ECO:0007669"/>
    <property type="project" value="UniProtKB-KW"/>
</dbReference>
<evidence type="ECO:0000313" key="14">
    <source>
        <dbReference type="EMBL" id="AYV82697.1"/>
    </source>
</evidence>
<evidence type="ECO:0000256" key="4">
    <source>
        <dbReference type="ARBA" id="ARBA00022603"/>
    </source>
</evidence>
<comment type="catalytic activity">
    <reaction evidence="13">
        <text>a 5'-end (N(7)-methyl 5'-triphosphoguanosine)-ribonucleoside in mRNA + S-adenosyl-L-methionine = a 5'-end (N(7)-methyl 5'-triphosphoguanosine)-(2'-O-methyl-ribonucleoside) in mRNA + S-adenosyl-L-homocysteine + H(+)</text>
        <dbReference type="Rhea" id="RHEA:67020"/>
        <dbReference type="Rhea" id="RHEA-COMP:17167"/>
        <dbReference type="Rhea" id="RHEA-COMP:17168"/>
        <dbReference type="ChEBI" id="CHEBI:15378"/>
        <dbReference type="ChEBI" id="CHEBI:57856"/>
        <dbReference type="ChEBI" id="CHEBI:59789"/>
        <dbReference type="ChEBI" id="CHEBI:156461"/>
        <dbReference type="ChEBI" id="CHEBI:167609"/>
        <dbReference type="EC" id="2.1.1.57"/>
    </reaction>
</comment>
<dbReference type="PROSITE" id="PS51612">
    <property type="entry name" value="SAM_MT_2O_PK"/>
    <property type="match status" value="1"/>
</dbReference>
<keyword evidence="10" id="KW-0506">mRNA capping</keyword>
<dbReference type="CDD" id="cd20760">
    <property type="entry name" value="capping_2-OMTase_Mimiviridae"/>
    <property type="match status" value="1"/>
</dbReference>
<keyword evidence="9" id="KW-0648">Protein biosynthesis</keyword>
<protein>
    <recommendedName>
        <fullName evidence="3">Cap-specific mRNA (nucleoside-2'-O-)-methyltransferase</fullName>
        <ecNumber evidence="2">2.1.1.57</ecNumber>
    </recommendedName>
</protein>